<sequence length="54" mass="5931">MHVSEMFRLVRGTGHILGVLDVLHRDRLALRIHDGAFSAMDLTVGDLRATSSVS</sequence>
<dbReference type="EMBL" id="CP163441">
    <property type="protein sequence ID" value="XDQ46074.1"/>
    <property type="molecule type" value="Genomic_DNA"/>
</dbReference>
<organism evidence="1">
    <name type="scientific">Streptomyces sp. R39</name>
    <dbReference type="NCBI Taxonomy" id="3238631"/>
    <lineage>
        <taxon>Bacteria</taxon>
        <taxon>Bacillati</taxon>
        <taxon>Actinomycetota</taxon>
        <taxon>Actinomycetes</taxon>
        <taxon>Kitasatosporales</taxon>
        <taxon>Streptomycetaceae</taxon>
        <taxon>Streptomyces</taxon>
    </lineage>
</organism>
<reference evidence="1" key="1">
    <citation type="submission" date="2024-07" db="EMBL/GenBank/DDBJ databases">
        <authorList>
            <person name="Yu S.T."/>
        </authorList>
    </citation>
    <scope>NUCLEOTIDE SEQUENCE</scope>
    <source>
        <strain evidence="1">R39</strain>
    </source>
</reference>
<evidence type="ECO:0000313" key="1">
    <source>
        <dbReference type="EMBL" id="XDQ46074.1"/>
    </source>
</evidence>
<gene>
    <name evidence="1" type="ORF">AB5J52_29575</name>
</gene>
<proteinExistence type="predicted"/>
<protein>
    <submittedName>
        <fullName evidence="1">Uncharacterized protein</fullName>
    </submittedName>
</protein>
<name>A0AB39QTY8_9ACTN</name>
<dbReference type="RefSeq" id="WP_369224978.1">
    <property type="nucleotide sequence ID" value="NZ_CP163441.1"/>
</dbReference>
<dbReference type="AlphaFoldDB" id="A0AB39QTY8"/>
<accession>A0AB39QTY8</accession>